<gene>
    <name evidence="2" type="ORF">Y1Q_0022399</name>
</gene>
<feature type="signal peptide" evidence="1">
    <location>
        <begin position="1"/>
        <end position="19"/>
    </location>
</feature>
<protein>
    <recommendedName>
        <fullName evidence="4">Secreted protein</fullName>
    </recommendedName>
</protein>
<accession>A0A151N094</accession>
<proteinExistence type="predicted"/>
<organism evidence="2 3">
    <name type="scientific">Alligator mississippiensis</name>
    <name type="common">American alligator</name>
    <dbReference type="NCBI Taxonomy" id="8496"/>
    <lineage>
        <taxon>Eukaryota</taxon>
        <taxon>Metazoa</taxon>
        <taxon>Chordata</taxon>
        <taxon>Craniata</taxon>
        <taxon>Vertebrata</taxon>
        <taxon>Euteleostomi</taxon>
        <taxon>Archelosauria</taxon>
        <taxon>Archosauria</taxon>
        <taxon>Crocodylia</taxon>
        <taxon>Alligatoridae</taxon>
        <taxon>Alligatorinae</taxon>
        <taxon>Alligator</taxon>
    </lineage>
</organism>
<keyword evidence="3" id="KW-1185">Reference proteome</keyword>
<reference evidence="2 3" key="1">
    <citation type="journal article" date="2012" name="Genome Biol.">
        <title>Sequencing three crocodilian genomes to illuminate the evolution of archosaurs and amniotes.</title>
        <authorList>
            <person name="St John J.A."/>
            <person name="Braun E.L."/>
            <person name="Isberg S.R."/>
            <person name="Miles L.G."/>
            <person name="Chong A.Y."/>
            <person name="Gongora J."/>
            <person name="Dalzell P."/>
            <person name="Moran C."/>
            <person name="Bed'hom B."/>
            <person name="Abzhanov A."/>
            <person name="Burgess S.C."/>
            <person name="Cooksey A.M."/>
            <person name="Castoe T.A."/>
            <person name="Crawford N.G."/>
            <person name="Densmore L.D."/>
            <person name="Drew J.C."/>
            <person name="Edwards S.V."/>
            <person name="Faircloth B.C."/>
            <person name="Fujita M.K."/>
            <person name="Greenwold M.J."/>
            <person name="Hoffmann F.G."/>
            <person name="Howard J.M."/>
            <person name="Iguchi T."/>
            <person name="Janes D.E."/>
            <person name="Khan S.Y."/>
            <person name="Kohno S."/>
            <person name="de Koning A.J."/>
            <person name="Lance S.L."/>
            <person name="McCarthy F.M."/>
            <person name="McCormack J.E."/>
            <person name="Merchant M.E."/>
            <person name="Peterson D.G."/>
            <person name="Pollock D.D."/>
            <person name="Pourmand N."/>
            <person name="Raney B.J."/>
            <person name="Roessler K.A."/>
            <person name="Sanford J.R."/>
            <person name="Sawyer R.H."/>
            <person name="Schmidt C.J."/>
            <person name="Triplett E.W."/>
            <person name="Tuberville T.D."/>
            <person name="Venegas-Anaya M."/>
            <person name="Howard J.T."/>
            <person name="Jarvis E.D."/>
            <person name="Guillette L.J.Jr."/>
            <person name="Glenn T.C."/>
            <person name="Green R.E."/>
            <person name="Ray D.A."/>
        </authorList>
    </citation>
    <scope>NUCLEOTIDE SEQUENCE [LARGE SCALE GENOMIC DNA]</scope>
    <source>
        <strain evidence="2">KSC_2009_1</strain>
    </source>
</reference>
<name>A0A151N094_ALLMI</name>
<evidence type="ECO:0008006" key="4">
    <source>
        <dbReference type="Google" id="ProtNLM"/>
    </source>
</evidence>
<dbReference type="AlphaFoldDB" id="A0A151N094"/>
<evidence type="ECO:0000313" key="2">
    <source>
        <dbReference type="EMBL" id="KYO30158.1"/>
    </source>
</evidence>
<evidence type="ECO:0000256" key="1">
    <source>
        <dbReference type="SAM" id="SignalP"/>
    </source>
</evidence>
<dbReference type="Proteomes" id="UP000050525">
    <property type="component" value="Unassembled WGS sequence"/>
</dbReference>
<evidence type="ECO:0000313" key="3">
    <source>
        <dbReference type="Proteomes" id="UP000050525"/>
    </source>
</evidence>
<feature type="chain" id="PRO_5007585617" description="Secreted protein" evidence="1">
    <location>
        <begin position="20"/>
        <end position="129"/>
    </location>
</feature>
<dbReference type="EMBL" id="AKHW03004278">
    <property type="protein sequence ID" value="KYO30158.1"/>
    <property type="molecule type" value="Genomic_DNA"/>
</dbReference>
<keyword evidence="1" id="KW-0732">Signal</keyword>
<sequence>MKEVCTVILCLANAAVVCSWRNMHLPLRSHQQIAEKEGNDTLDKRIQFAAISSESAARHLQGCSRDCLAGDDNEVKITKAVCVKLQENFQKPIWQRQIIKIESFSTSRRALARGKNQLTMAGSSYGPPK</sequence>
<comment type="caution">
    <text evidence="2">The sequence shown here is derived from an EMBL/GenBank/DDBJ whole genome shotgun (WGS) entry which is preliminary data.</text>
</comment>